<dbReference type="PANTHER" id="PTHR38439">
    <property type="entry name" value="AURACYANIN-B"/>
    <property type="match status" value="1"/>
</dbReference>
<sequence length="134" mass="13731">MPFVPHRRVLAGALAIALVPAGAALAGGSTKVAMDEFTLKASPKSVTAGKVTFSVKNSGSDRHELVVLKTSTAASKLRVSGGRASEKGRVGAAKNIAAGTSKALTLTLKKGHYVLICNIPGHYAGGMRSDFTVK</sequence>
<proteinExistence type="predicted"/>
<dbReference type="InterPro" id="IPR033138">
    <property type="entry name" value="Cu_oxidase_CS"/>
</dbReference>
<evidence type="ECO:0000313" key="6">
    <source>
        <dbReference type="Proteomes" id="UP000278962"/>
    </source>
</evidence>
<evidence type="ECO:0000256" key="2">
    <source>
        <dbReference type="ARBA" id="ARBA00023008"/>
    </source>
</evidence>
<dbReference type="PROSITE" id="PS00079">
    <property type="entry name" value="MULTICOPPER_OXIDASE1"/>
    <property type="match status" value="1"/>
</dbReference>
<dbReference type="InterPro" id="IPR050845">
    <property type="entry name" value="Cu-binding_ET"/>
</dbReference>
<dbReference type="OrthoDB" id="7431902at2"/>
<feature type="chain" id="PRO_5024895578" evidence="3">
    <location>
        <begin position="27"/>
        <end position="134"/>
    </location>
</feature>
<feature type="domain" description="Blue (type 1) copper" evidence="4">
    <location>
        <begin position="39"/>
        <end position="134"/>
    </location>
</feature>
<evidence type="ECO:0000313" key="5">
    <source>
        <dbReference type="EMBL" id="RKQ90715.1"/>
    </source>
</evidence>
<dbReference type="GO" id="GO:0005507">
    <property type="term" value="F:copper ion binding"/>
    <property type="evidence" value="ECO:0007669"/>
    <property type="project" value="InterPro"/>
</dbReference>
<dbReference type="EMBL" id="RBIL01000001">
    <property type="protein sequence ID" value="RKQ90715.1"/>
    <property type="molecule type" value="Genomic_DNA"/>
</dbReference>
<feature type="signal peptide" evidence="3">
    <location>
        <begin position="1"/>
        <end position="26"/>
    </location>
</feature>
<dbReference type="RefSeq" id="WP_121247705.1">
    <property type="nucleotide sequence ID" value="NZ_RBIL01000001.1"/>
</dbReference>
<dbReference type="GO" id="GO:0009055">
    <property type="term" value="F:electron transfer activity"/>
    <property type="evidence" value="ECO:0007669"/>
    <property type="project" value="InterPro"/>
</dbReference>
<keyword evidence="1" id="KW-0479">Metal-binding</keyword>
<keyword evidence="3" id="KW-0732">Signal</keyword>
<dbReference type="Proteomes" id="UP000278962">
    <property type="component" value="Unassembled WGS sequence"/>
</dbReference>
<evidence type="ECO:0000259" key="4">
    <source>
        <dbReference type="Pfam" id="PF00127"/>
    </source>
</evidence>
<comment type="caution">
    <text evidence="5">The sequence shown here is derived from an EMBL/GenBank/DDBJ whole genome shotgun (WGS) entry which is preliminary data.</text>
</comment>
<accession>A0A660L8W5</accession>
<reference evidence="5 6" key="1">
    <citation type="submission" date="2018-10" db="EMBL/GenBank/DDBJ databases">
        <title>Genomic Encyclopedia of Archaeal and Bacterial Type Strains, Phase II (KMG-II): from individual species to whole genera.</title>
        <authorList>
            <person name="Goeker M."/>
        </authorList>
    </citation>
    <scope>NUCLEOTIDE SEQUENCE [LARGE SCALE GENOMIC DNA]</scope>
    <source>
        <strain evidence="5 6">DSM 14954</strain>
    </source>
</reference>
<dbReference type="PANTHER" id="PTHR38439:SF3">
    <property type="entry name" value="COPPER-RESISTANT CUPROPROTEIN COPI"/>
    <property type="match status" value="1"/>
</dbReference>
<dbReference type="SUPFAM" id="SSF49503">
    <property type="entry name" value="Cupredoxins"/>
    <property type="match status" value="1"/>
</dbReference>
<dbReference type="Pfam" id="PF00127">
    <property type="entry name" value="Copper-bind"/>
    <property type="match status" value="1"/>
</dbReference>
<dbReference type="Gene3D" id="2.60.40.420">
    <property type="entry name" value="Cupredoxins - blue copper proteins"/>
    <property type="match status" value="1"/>
</dbReference>
<keyword evidence="2" id="KW-0186">Copper</keyword>
<organism evidence="5 6">
    <name type="scientific">Solirubrobacter pauli</name>
    <dbReference type="NCBI Taxonomy" id="166793"/>
    <lineage>
        <taxon>Bacteria</taxon>
        <taxon>Bacillati</taxon>
        <taxon>Actinomycetota</taxon>
        <taxon>Thermoleophilia</taxon>
        <taxon>Solirubrobacterales</taxon>
        <taxon>Solirubrobacteraceae</taxon>
        <taxon>Solirubrobacter</taxon>
    </lineage>
</organism>
<protein>
    <submittedName>
        <fullName evidence="5">Putative cupredoxin-like copper-binding protein</fullName>
    </submittedName>
</protein>
<dbReference type="AlphaFoldDB" id="A0A660L8W5"/>
<evidence type="ECO:0000256" key="3">
    <source>
        <dbReference type="SAM" id="SignalP"/>
    </source>
</evidence>
<gene>
    <name evidence="5" type="ORF">C8N24_0528</name>
</gene>
<keyword evidence="6" id="KW-1185">Reference proteome</keyword>
<evidence type="ECO:0000256" key="1">
    <source>
        <dbReference type="ARBA" id="ARBA00022723"/>
    </source>
</evidence>
<name>A0A660L8W5_9ACTN</name>
<dbReference type="InterPro" id="IPR008972">
    <property type="entry name" value="Cupredoxin"/>
</dbReference>
<dbReference type="InterPro" id="IPR000923">
    <property type="entry name" value="BlueCu_1"/>
</dbReference>